<dbReference type="Proteomes" id="UP000241462">
    <property type="component" value="Unassembled WGS sequence"/>
</dbReference>
<feature type="region of interest" description="Disordered" evidence="1">
    <location>
        <begin position="38"/>
        <end position="97"/>
    </location>
</feature>
<protein>
    <submittedName>
        <fullName evidence="2">Uncharacterized protein</fullName>
    </submittedName>
</protein>
<gene>
    <name evidence="2" type="ORF">BD289DRAFT_489148</name>
</gene>
<reference evidence="2 3" key="1">
    <citation type="journal article" date="2018" name="Mycol. Prog.">
        <title>Coniella lustricola, a new species from submerged detritus.</title>
        <authorList>
            <person name="Raudabaugh D.B."/>
            <person name="Iturriaga T."/>
            <person name="Carver A."/>
            <person name="Mondo S."/>
            <person name="Pangilinan J."/>
            <person name="Lipzen A."/>
            <person name="He G."/>
            <person name="Amirebrahimi M."/>
            <person name="Grigoriev I.V."/>
            <person name="Miller A.N."/>
        </authorList>
    </citation>
    <scope>NUCLEOTIDE SEQUENCE [LARGE SCALE GENOMIC DNA]</scope>
    <source>
        <strain evidence="2 3">B22-T-1</strain>
    </source>
</reference>
<feature type="compositionally biased region" description="Basic and acidic residues" evidence="1">
    <location>
        <begin position="42"/>
        <end position="51"/>
    </location>
</feature>
<dbReference type="OrthoDB" id="4138121at2759"/>
<keyword evidence="3" id="KW-1185">Reference proteome</keyword>
<name>A0A2T3A2L2_9PEZI</name>
<evidence type="ECO:0000313" key="3">
    <source>
        <dbReference type="Proteomes" id="UP000241462"/>
    </source>
</evidence>
<evidence type="ECO:0000313" key="2">
    <source>
        <dbReference type="EMBL" id="PSR81669.1"/>
    </source>
</evidence>
<feature type="compositionally biased region" description="Polar residues" evidence="1">
    <location>
        <begin position="80"/>
        <end position="89"/>
    </location>
</feature>
<dbReference type="Pfam" id="PF10906">
    <property type="entry name" value="Mrx7"/>
    <property type="match status" value="1"/>
</dbReference>
<evidence type="ECO:0000256" key="1">
    <source>
        <dbReference type="SAM" id="MobiDB-lite"/>
    </source>
</evidence>
<dbReference type="EMBL" id="KZ678497">
    <property type="protein sequence ID" value="PSR81669.1"/>
    <property type="molecule type" value="Genomic_DNA"/>
</dbReference>
<proteinExistence type="predicted"/>
<sequence>MVSPLNLFVRALLIGENYLVSQILRRPEFHHMVRGIHRRVQDHKYGRDPQDPLRPGEATGTPPTPPPFLKYFAEEIRNQFRGSPTDTQPSSPPAKRK</sequence>
<dbReference type="InterPro" id="IPR020301">
    <property type="entry name" value="Mrx7"/>
</dbReference>
<dbReference type="AlphaFoldDB" id="A0A2T3A2L2"/>
<dbReference type="InParanoid" id="A0A2T3A2L2"/>
<organism evidence="2 3">
    <name type="scientific">Coniella lustricola</name>
    <dbReference type="NCBI Taxonomy" id="2025994"/>
    <lineage>
        <taxon>Eukaryota</taxon>
        <taxon>Fungi</taxon>
        <taxon>Dikarya</taxon>
        <taxon>Ascomycota</taxon>
        <taxon>Pezizomycotina</taxon>
        <taxon>Sordariomycetes</taxon>
        <taxon>Sordariomycetidae</taxon>
        <taxon>Diaporthales</taxon>
        <taxon>Schizoparmaceae</taxon>
        <taxon>Coniella</taxon>
    </lineage>
</organism>
<accession>A0A2T3A2L2</accession>